<dbReference type="EMBL" id="BK057795">
    <property type="protein sequence ID" value="DAE92177.1"/>
    <property type="molecule type" value="Genomic_DNA"/>
</dbReference>
<sequence length="151" mass="17694">MYSAQDIAKWFLCAVDRDSGDSITHLKLQKLLYYAQAWSLVLLDKPMFKEEIQAWTHGPVVPEVYEKYSMHGHNEIPKPEQCPIISKEYEDVLEEVMKTYGIYQAKYLEMLTHSEKPWIEARGGLPLEARCEQVISLKTMKQYYTLMQAEQ</sequence>
<protein>
    <recommendedName>
        <fullName evidence="1">Antitoxin SocA-like Panacea domain-containing protein</fullName>
    </recommendedName>
</protein>
<proteinExistence type="predicted"/>
<name>A0A8S5RSD3_9CAUD</name>
<dbReference type="Pfam" id="PF13274">
    <property type="entry name" value="SocA_Panacea"/>
    <property type="match status" value="1"/>
</dbReference>
<dbReference type="InterPro" id="IPR025272">
    <property type="entry name" value="SocA_Panacea"/>
</dbReference>
<evidence type="ECO:0000259" key="1">
    <source>
        <dbReference type="Pfam" id="PF13274"/>
    </source>
</evidence>
<feature type="domain" description="Antitoxin SocA-like Panacea" evidence="1">
    <location>
        <begin position="28"/>
        <end position="118"/>
    </location>
</feature>
<organism evidence="2">
    <name type="scientific">Siphoviridae sp. ctES717</name>
    <dbReference type="NCBI Taxonomy" id="2827564"/>
    <lineage>
        <taxon>Viruses</taxon>
        <taxon>Duplodnaviria</taxon>
        <taxon>Heunggongvirae</taxon>
        <taxon>Uroviricota</taxon>
        <taxon>Caudoviricetes</taxon>
    </lineage>
</organism>
<evidence type="ECO:0000313" key="2">
    <source>
        <dbReference type="EMBL" id="DAE92177.1"/>
    </source>
</evidence>
<reference evidence="2" key="1">
    <citation type="journal article" date="2021" name="Proc. Natl. Acad. Sci. U.S.A.">
        <title>A Catalog of Tens of Thousands of Viruses from Human Metagenomes Reveals Hidden Associations with Chronic Diseases.</title>
        <authorList>
            <person name="Tisza M.J."/>
            <person name="Buck C.B."/>
        </authorList>
    </citation>
    <scope>NUCLEOTIDE SEQUENCE</scope>
    <source>
        <strain evidence="2">CtES717</strain>
    </source>
</reference>
<accession>A0A8S5RSD3</accession>